<dbReference type="Proteomes" id="UP000237752">
    <property type="component" value="Unassembled WGS sequence"/>
</dbReference>
<proteinExistence type="predicted"/>
<sequence length="251" mass="27459">MSESQHGADATQPPANRKSDVPTRPRHVDRRSLILGGAGLVIGAGVAEETNAVARTPPPTEPNIPSPGEELMVEHGLLKRVLLAYRAAGDQLAAGQTPPAKAIIEAAQLISTYVESFHEGLEEAYVFPRVRQHHNDLVKTLLAQHDRGRHLTASILLAAGDDLSSAPIRDSLRADMAKFVRMYEPHEAWEDTVIYPALRTLTTQRTLDQLAERFAELENKQYGDHALAQMIDRVSGIEEQLGIADLSAFTP</sequence>
<evidence type="ECO:0000313" key="4">
    <source>
        <dbReference type="Proteomes" id="UP000237752"/>
    </source>
</evidence>
<evidence type="ECO:0000313" key="3">
    <source>
        <dbReference type="EMBL" id="PRZ44070.1"/>
    </source>
</evidence>
<dbReference type="PANTHER" id="PTHR39966:SF1">
    <property type="entry name" value="HEMERYTHRIN-LIKE DOMAIN-CONTAINING PROTEIN"/>
    <property type="match status" value="1"/>
</dbReference>
<evidence type="ECO:0000256" key="1">
    <source>
        <dbReference type="SAM" id="MobiDB-lite"/>
    </source>
</evidence>
<gene>
    <name evidence="3" type="ORF">CLV47_101194</name>
</gene>
<feature type="domain" description="Hemerythrin-like" evidence="2">
    <location>
        <begin position="69"/>
        <end position="158"/>
    </location>
</feature>
<dbReference type="RefSeq" id="WP_106347125.1">
    <property type="nucleotide sequence ID" value="NZ_PVUE01000001.1"/>
</dbReference>
<dbReference type="Gene3D" id="1.20.120.520">
    <property type="entry name" value="nmb1532 protein domain like"/>
    <property type="match status" value="1"/>
</dbReference>
<dbReference type="GO" id="GO:0005886">
    <property type="term" value="C:plasma membrane"/>
    <property type="evidence" value="ECO:0007669"/>
    <property type="project" value="TreeGrafter"/>
</dbReference>
<accession>A0A2T1A648</accession>
<reference evidence="3 4" key="1">
    <citation type="submission" date="2018-03" db="EMBL/GenBank/DDBJ databases">
        <title>Genomic Encyclopedia of Archaeal and Bacterial Type Strains, Phase II (KMG-II): from individual species to whole genera.</title>
        <authorList>
            <person name="Goeker M."/>
        </authorList>
    </citation>
    <scope>NUCLEOTIDE SEQUENCE [LARGE SCALE GENOMIC DNA]</scope>
    <source>
        <strain evidence="3 4">DSM 100065</strain>
    </source>
</reference>
<protein>
    <submittedName>
        <fullName evidence="3">Hemerythrin-like domain-containing protein</fullName>
    </submittedName>
</protein>
<keyword evidence="4" id="KW-1185">Reference proteome</keyword>
<dbReference type="AlphaFoldDB" id="A0A2T1A648"/>
<evidence type="ECO:0000259" key="2">
    <source>
        <dbReference type="Pfam" id="PF01814"/>
    </source>
</evidence>
<organism evidence="3 4">
    <name type="scientific">Antricoccus suffuscus</name>
    <dbReference type="NCBI Taxonomy" id="1629062"/>
    <lineage>
        <taxon>Bacteria</taxon>
        <taxon>Bacillati</taxon>
        <taxon>Actinomycetota</taxon>
        <taxon>Actinomycetes</taxon>
        <taxon>Geodermatophilales</taxon>
        <taxon>Antricoccaceae</taxon>
        <taxon>Antricoccus</taxon>
    </lineage>
</organism>
<dbReference type="OrthoDB" id="2083283at2"/>
<dbReference type="Pfam" id="PF01814">
    <property type="entry name" value="Hemerythrin"/>
    <property type="match status" value="1"/>
</dbReference>
<dbReference type="EMBL" id="PVUE01000001">
    <property type="protein sequence ID" value="PRZ44070.1"/>
    <property type="molecule type" value="Genomic_DNA"/>
</dbReference>
<dbReference type="InterPro" id="IPR012312">
    <property type="entry name" value="Hemerythrin-like"/>
</dbReference>
<name>A0A2T1A648_9ACTN</name>
<feature type="region of interest" description="Disordered" evidence="1">
    <location>
        <begin position="1"/>
        <end position="29"/>
    </location>
</feature>
<dbReference type="CDD" id="cd12108">
    <property type="entry name" value="Hr-like"/>
    <property type="match status" value="1"/>
</dbReference>
<dbReference type="PANTHER" id="PTHR39966">
    <property type="entry name" value="BLL2471 PROTEIN-RELATED"/>
    <property type="match status" value="1"/>
</dbReference>
<comment type="caution">
    <text evidence="3">The sequence shown here is derived from an EMBL/GenBank/DDBJ whole genome shotgun (WGS) entry which is preliminary data.</text>
</comment>